<comment type="caution">
    <text evidence="17">The sequence shown here is derived from an EMBL/GenBank/DDBJ whole genome shotgun (WGS) entry which is preliminary data.</text>
</comment>
<dbReference type="Pfam" id="PF03853">
    <property type="entry name" value="YjeF_N"/>
    <property type="match status" value="1"/>
</dbReference>
<evidence type="ECO:0000259" key="16">
    <source>
        <dbReference type="PROSITE" id="PS51385"/>
    </source>
</evidence>
<dbReference type="InterPro" id="IPR019576">
    <property type="entry name" value="Pyridoxamine_oxidase_dimer_C"/>
</dbReference>
<comment type="subunit">
    <text evidence="6">Homodimer.</text>
</comment>
<dbReference type="SUPFAM" id="SSF50475">
    <property type="entry name" value="FMN-binding split barrel"/>
    <property type="match status" value="1"/>
</dbReference>
<evidence type="ECO:0000256" key="9">
    <source>
        <dbReference type="ARBA" id="ARBA00022643"/>
    </source>
</evidence>
<dbReference type="Proteomes" id="UP000239649">
    <property type="component" value="Unassembled WGS sequence"/>
</dbReference>
<proteinExistence type="inferred from homology"/>
<evidence type="ECO:0000256" key="13">
    <source>
        <dbReference type="ARBA" id="ARBA00052947"/>
    </source>
</evidence>
<evidence type="ECO:0000313" key="17">
    <source>
        <dbReference type="EMBL" id="PSC70861.1"/>
    </source>
</evidence>
<keyword evidence="8" id="KW-0285">Flavoprotein</keyword>
<dbReference type="FunFam" id="2.30.110.10:FF:000020">
    <property type="entry name" value="PNPO isoform 11"/>
    <property type="match status" value="1"/>
</dbReference>
<dbReference type="PANTHER" id="PTHR10851:SF0">
    <property type="entry name" value="PYRIDOXINE-5'-PHOSPHATE OXIDASE"/>
    <property type="match status" value="1"/>
</dbReference>
<dbReference type="Gene3D" id="3.40.50.10260">
    <property type="entry name" value="YjeF N-terminal domain"/>
    <property type="match status" value="1"/>
</dbReference>
<dbReference type="InterPro" id="IPR019740">
    <property type="entry name" value="Pyridox_Oxase_CS"/>
</dbReference>
<accession>A0A2P6V9X5</accession>
<comment type="pathway">
    <text evidence="3">Cofactor metabolism; pyridoxal 5'-phosphate salvage; pyridoxal 5'-phosphate from pyridoxamine 5'-phosphate: step 1/1.</text>
</comment>
<evidence type="ECO:0000256" key="1">
    <source>
        <dbReference type="ARBA" id="ARBA00001917"/>
    </source>
</evidence>
<evidence type="ECO:0000256" key="8">
    <source>
        <dbReference type="ARBA" id="ARBA00022630"/>
    </source>
</evidence>
<evidence type="ECO:0000256" key="2">
    <source>
        <dbReference type="ARBA" id="ARBA00003691"/>
    </source>
</evidence>
<dbReference type="NCBIfam" id="NF004231">
    <property type="entry name" value="PRK05679.1"/>
    <property type="match status" value="1"/>
</dbReference>
<dbReference type="PROSITE" id="PS51385">
    <property type="entry name" value="YJEF_N"/>
    <property type="match status" value="1"/>
</dbReference>
<keyword evidence="11" id="KW-0664">Pyridoxine biosynthesis</keyword>
<reference evidence="17 18" key="1">
    <citation type="journal article" date="2018" name="Plant J.">
        <title>Genome sequences of Chlorella sorokiniana UTEX 1602 and Micractinium conductrix SAG 241.80: implications to maltose excretion by a green alga.</title>
        <authorList>
            <person name="Arriola M.B."/>
            <person name="Velmurugan N."/>
            <person name="Zhang Y."/>
            <person name="Plunkett M.H."/>
            <person name="Hondzo H."/>
            <person name="Barney B.M."/>
        </authorList>
    </citation>
    <scope>NUCLEOTIDE SEQUENCE [LARGE SCALE GENOMIC DNA]</scope>
    <source>
        <strain evidence="17 18">SAG 241.80</strain>
    </source>
</reference>
<dbReference type="Gene3D" id="2.30.110.10">
    <property type="entry name" value="Electron Transport, Fmn-binding Protein, Chain A"/>
    <property type="match status" value="1"/>
</dbReference>
<dbReference type="InterPro" id="IPR004443">
    <property type="entry name" value="YjeF_N_dom"/>
</dbReference>
<organism evidence="17 18">
    <name type="scientific">Micractinium conductrix</name>
    <dbReference type="NCBI Taxonomy" id="554055"/>
    <lineage>
        <taxon>Eukaryota</taxon>
        <taxon>Viridiplantae</taxon>
        <taxon>Chlorophyta</taxon>
        <taxon>core chlorophytes</taxon>
        <taxon>Trebouxiophyceae</taxon>
        <taxon>Chlorellales</taxon>
        <taxon>Chlorellaceae</taxon>
        <taxon>Chlorella clade</taxon>
        <taxon>Micractinium</taxon>
    </lineage>
</organism>
<comment type="catalytic activity">
    <reaction evidence="13">
        <text>pyridoxine 5'-phosphate + O2 = pyridoxal 5'-phosphate + H2O2</text>
        <dbReference type="Rhea" id="RHEA:15149"/>
        <dbReference type="ChEBI" id="CHEBI:15379"/>
        <dbReference type="ChEBI" id="CHEBI:16240"/>
        <dbReference type="ChEBI" id="CHEBI:58589"/>
        <dbReference type="ChEBI" id="CHEBI:597326"/>
        <dbReference type="EC" id="1.4.3.5"/>
    </reaction>
    <physiologicalReaction direction="left-to-right" evidence="13">
        <dbReference type="Rhea" id="RHEA:15150"/>
    </physiologicalReaction>
</comment>
<dbReference type="PANTHER" id="PTHR10851">
    <property type="entry name" value="PYRIDOXINE-5-PHOSPHATE OXIDASE"/>
    <property type="match status" value="1"/>
</dbReference>
<dbReference type="GO" id="GO:0010181">
    <property type="term" value="F:FMN binding"/>
    <property type="evidence" value="ECO:0007669"/>
    <property type="project" value="InterPro"/>
</dbReference>
<dbReference type="InterPro" id="IPR036652">
    <property type="entry name" value="YjeF_N_dom_sf"/>
</dbReference>
<comment type="pathway">
    <text evidence="4">Cofactor metabolism; pyridoxal 5'-phosphate salvage; pyridoxal 5'-phosphate from pyridoxine 5'-phosphate: step 1/1.</text>
</comment>
<dbReference type="Pfam" id="PF10590">
    <property type="entry name" value="PNP_phzG_C"/>
    <property type="match status" value="1"/>
</dbReference>
<evidence type="ECO:0000256" key="3">
    <source>
        <dbReference type="ARBA" id="ARBA00004738"/>
    </source>
</evidence>
<dbReference type="Pfam" id="PF01243">
    <property type="entry name" value="PNPOx_N"/>
    <property type="match status" value="1"/>
</dbReference>
<comment type="function">
    <text evidence="2">Catalyzes the oxidation of either pyridoxine 5'-phosphate (PNP) or pyridoxamine 5'-phosphate (PMP) into pyridoxal 5'-phosphate (PLP).</text>
</comment>
<evidence type="ECO:0000256" key="5">
    <source>
        <dbReference type="ARBA" id="ARBA00007301"/>
    </source>
</evidence>
<dbReference type="HAMAP" id="MF_01629">
    <property type="entry name" value="PdxH"/>
    <property type="match status" value="1"/>
</dbReference>
<keyword evidence="9" id="KW-0288">FMN</keyword>
<dbReference type="SUPFAM" id="SSF64153">
    <property type="entry name" value="YjeF N-terminal domain-like"/>
    <property type="match status" value="1"/>
</dbReference>
<feature type="domain" description="YjeF N-terminal" evidence="16">
    <location>
        <begin position="1"/>
        <end position="192"/>
    </location>
</feature>
<dbReference type="OrthoDB" id="10064708at2759"/>
<dbReference type="AlphaFoldDB" id="A0A2P6V9X5"/>
<protein>
    <recommendedName>
        <fullName evidence="14">Pyridoxine-5'-phosphate oxidase</fullName>
        <ecNumber evidence="7">1.4.3.5</ecNumber>
    </recommendedName>
    <alternativeName>
        <fullName evidence="15">Pyridoxamine-phosphate oxidase</fullName>
    </alternativeName>
</protein>
<dbReference type="GO" id="GO:0008615">
    <property type="term" value="P:pyridoxine biosynthetic process"/>
    <property type="evidence" value="ECO:0007669"/>
    <property type="project" value="UniProtKB-KW"/>
</dbReference>
<dbReference type="EMBL" id="LHPF02000017">
    <property type="protein sequence ID" value="PSC70861.1"/>
    <property type="molecule type" value="Genomic_DNA"/>
</dbReference>
<dbReference type="NCBIfam" id="TIGR00558">
    <property type="entry name" value="pdxH"/>
    <property type="match status" value="1"/>
</dbReference>
<evidence type="ECO:0000256" key="12">
    <source>
        <dbReference type="ARBA" id="ARBA00050530"/>
    </source>
</evidence>
<keyword evidence="18" id="KW-1185">Reference proteome</keyword>
<evidence type="ECO:0000256" key="11">
    <source>
        <dbReference type="ARBA" id="ARBA00023096"/>
    </source>
</evidence>
<dbReference type="PROSITE" id="PS01064">
    <property type="entry name" value="PYRIDOX_OXIDASE"/>
    <property type="match status" value="1"/>
</dbReference>
<dbReference type="InterPro" id="IPR012349">
    <property type="entry name" value="Split_barrel_FMN-bd"/>
</dbReference>
<comment type="similarity">
    <text evidence="5">Belongs to the pyridoxamine 5'-phosphate oxidase family.</text>
</comment>
<dbReference type="InterPro" id="IPR011576">
    <property type="entry name" value="Pyridox_Oxase_N"/>
</dbReference>
<keyword evidence="10" id="KW-0560">Oxidoreductase</keyword>
<evidence type="ECO:0000256" key="10">
    <source>
        <dbReference type="ARBA" id="ARBA00023002"/>
    </source>
</evidence>
<dbReference type="GO" id="GO:0004733">
    <property type="term" value="F:pyridoxamine phosphate oxidase activity"/>
    <property type="evidence" value="ECO:0007669"/>
    <property type="project" value="UniProtKB-EC"/>
</dbReference>
<evidence type="ECO:0000256" key="6">
    <source>
        <dbReference type="ARBA" id="ARBA00011738"/>
    </source>
</evidence>
<sequence>MELAGLSVASAAATEYPVSTHPRVLVVAGPGNNGGDGLVAARHLHHFGHTVSICYPKPTDRPLYNGLVTQCRSLGLQFLTSEELQASPLNTRFDVVLDALFGFSFKGEPRPPFDAIIDMLKPGANPPPIVAVDIPSGWDVEAGDAAGTGLRPDMLVSLTAPKLCAKHFAGSHHYLGGRFVPPQIKEKYRLQLPAYSGVSQCVRVGGSGRSPAAGPANVADMRLSYGAGGRSLDEADLAEAGPMAEFDAWFKLAASCGVQEPNAMSLATASASGAPSVRYVLLKGYDERGFVWYTNYDSSKGKQLEENAAASIAFWWEPLQRQVRVEGVVEKVPDEESDAYFYSRPRGHQIGALVSMQSMPLRHGRQELEDRAAWLEAQYADETAPVPRPPHWGGFLLRPLSIEFWQGRPSRLHDRLRYVRQSAGSQEWRLERLAP</sequence>
<dbReference type="InterPro" id="IPR000659">
    <property type="entry name" value="Pyridox_Oxase"/>
</dbReference>
<evidence type="ECO:0000256" key="15">
    <source>
        <dbReference type="ARBA" id="ARBA00077914"/>
    </source>
</evidence>
<dbReference type="NCBIfam" id="TIGR00197">
    <property type="entry name" value="yjeF_nterm"/>
    <property type="match status" value="1"/>
</dbReference>
<evidence type="ECO:0000313" key="18">
    <source>
        <dbReference type="Proteomes" id="UP000239649"/>
    </source>
</evidence>
<comment type="cofactor">
    <cofactor evidence="1">
        <name>FMN</name>
        <dbReference type="ChEBI" id="CHEBI:58210"/>
    </cofactor>
</comment>
<dbReference type="STRING" id="554055.A0A2P6V9X5"/>
<dbReference type="EC" id="1.4.3.5" evidence="7"/>
<dbReference type="UniPathway" id="UPA01068">
    <property type="reaction ID" value="UER00304"/>
</dbReference>
<evidence type="ECO:0000256" key="7">
    <source>
        <dbReference type="ARBA" id="ARBA00012801"/>
    </source>
</evidence>
<comment type="catalytic activity">
    <reaction evidence="12">
        <text>pyridoxamine 5'-phosphate + O2 + H2O = pyridoxal 5'-phosphate + H2O2 + NH4(+)</text>
        <dbReference type="Rhea" id="RHEA:15817"/>
        <dbReference type="ChEBI" id="CHEBI:15377"/>
        <dbReference type="ChEBI" id="CHEBI:15379"/>
        <dbReference type="ChEBI" id="CHEBI:16240"/>
        <dbReference type="ChEBI" id="CHEBI:28938"/>
        <dbReference type="ChEBI" id="CHEBI:58451"/>
        <dbReference type="ChEBI" id="CHEBI:597326"/>
        <dbReference type="EC" id="1.4.3.5"/>
    </reaction>
    <physiologicalReaction direction="left-to-right" evidence="12">
        <dbReference type="Rhea" id="RHEA:15818"/>
    </physiologicalReaction>
</comment>
<gene>
    <name evidence="17" type="ORF">C2E20_5695</name>
</gene>
<name>A0A2P6V9X5_9CHLO</name>
<evidence type="ECO:0000256" key="4">
    <source>
        <dbReference type="ARBA" id="ARBA00005037"/>
    </source>
</evidence>
<evidence type="ECO:0000256" key="14">
    <source>
        <dbReference type="ARBA" id="ARBA00073441"/>
    </source>
</evidence>